<comment type="caution">
    <text evidence="12">The sequence shown here is derived from an EMBL/GenBank/DDBJ whole genome shotgun (WGS) entry which is preliminary data.</text>
</comment>
<dbReference type="InterPro" id="IPR006638">
    <property type="entry name" value="Elp3/MiaA/NifB-like_rSAM"/>
</dbReference>
<comment type="cofactor">
    <cofactor evidence="1">
        <name>[4Fe-4S] cluster</name>
        <dbReference type="ChEBI" id="CHEBI:49883"/>
    </cofactor>
</comment>
<evidence type="ECO:0000259" key="11">
    <source>
        <dbReference type="PROSITE" id="PS51918"/>
    </source>
</evidence>
<dbReference type="PANTHER" id="PTHR11228">
    <property type="entry name" value="RADICAL SAM DOMAIN PROTEIN"/>
    <property type="match status" value="1"/>
</dbReference>
<keyword evidence="4" id="KW-0479">Metal-binding</keyword>
<keyword evidence="7" id="KW-0456">Lyase</keyword>
<protein>
    <recommendedName>
        <fullName evidence="10">Pre-heme d1 synthase</fullName>
    </recommendedName>
</protein>
<evidence type="ECO:0000256" key="3">
    <source>
        <dbReference type="ARBA" id="ARBA00022691"/>
    </source>
</evidence>
<evidence type="ECO:0000256" key="8">
    <source>
        <dbReference type="ARBA" id="ARBA00023462"/>
    </source>
</evidence>
<dbReference type="PANTHER" id="PTHR11228:SF7">
    <property type="entry name" value="PQQA PEPTIDE CYCLASE"/>
    <property type="match status" value="1"/>
</dbReference>
<reference evidence="12 13" key="1">
    <citation type="journal article" date="2013" name="BMC Microbiol.">
        <title>Identification of the type II cytochrome c maturation pathway in anammox bacteria by comparative genomics.</title>
        <authorList>
            <person name="Ferousi C."/>
            <person name="Speth D.R."/>
            <person name="Reimann J."/>
            <person name="Op den Camp H.J."/>
            <person name="Allen J.W."/>
            <person name="Keltjens J.T."/>
            <person name="Jetten M.S."/>
        </authorList>
    </citation>
    <scope>NUCLEOTIDE SEQUENCE [LARGE SCALE GENOMIC DNA]</scope>
    <source>
        <strain evidence="12">RU1</strain>
    </source>
</reference>
<dbReference type="SFLD" id="SFLDG01386">
    <property type="entry name" value="main_SPASM_domain-containing"/>
    <property type="match status" value="1"/>
</dbReference>
<dbReference type="Pfam" id="PF04055">
    <property type="entry name" value="Radical_SAM"/>
    <property type="match status" value="1"/>
</dbReference>
<keyword evidence="6" id="KW-0411">Iron-sulfur</keyword>
<dbReference type="EMBL" id="LAQJ01000121">
    <property type="protein sequence ID" value="KKO20214.1"/>
    <property type="molecule type" value="Genomic_DNA"/>
</dbReference>
<dbReference type="InterPro" id="IPR058240">
    <property type="entry name" value="rSAM_sf"/>
</dbReference>
<keyword evidence="2" id="KW-0004">4Fe-4S</keyword>
<evidence type="ECO:0000256" key="1">
    <source>
        <dbReference type="ARBA" id="ARBA00001966"/>
    </source>
</evidence>
<dbReference type="InterPro" id="IPR023885">
    <property type="entry name" value="4Fe4S-binding_SPASM_dom"/>
</dbReference>
<feature type="domain" description="Radical SAM core" evidence="11">
    <location>
        <begin position="36"/>
        <end position="246"/>
    </location>
</feature>
<dbReference type="CDD" id="cd21123">
    <property type="entry name" value="SPASM_MftC-like"/>
    <property type="match status" value="1"/>
</dbReference>
<dbReference type="Proteomes" id="UP000034954">
    <property type="component" value="Unassembled WGS sequence"/>
</dbReference>
<dbReference type="GO" id="GO:0006783">
    <property type="term" value="P:heme biosynthetic process"/>
    <property type="evidence" value="ECO:0007669"/>
    <property type="project" value="TreeGrafter"/>
</dbReference>
<organism evidence="12 13">
    <name type="scientific">Candidatus Brocadia fulgida</name>
    <dbReference type="NCBI Taxonomy" id="380242"/>
    <lineage>
        <taxon>Bacteria</taxon>
        <taxon>Pseudomonadati</taxon>
        <taxon>Planctomycetota</taxon>
        <taxon>Candidatus Brocadiia</taxon>
        <taxon>Candidatus Brocadiales</taxon>
        <taxon>Candidatus Brocadiaceae</taxon>
        <taxon>Candidatus Brocadia</taxon>
    </lineage>
</organism>
<dbReference type="NCBIfam" id="TIGR04546">
    <property type="entry name" value="rSAM_ahbC_deAc"/>
    <property type="match status" value="1"/>
</dbReference>
<dbReference type="GO" id="GO:0016491">
    <property type="term" value="F:oxidoreductase activity"/>
    <property type="evidence" value="ECO:0007669"/>
    <property type="project" value="InterPro"/>
</dbReference>
<comment type="similarity">
    <text evidence="8">Belongs to the radical SAM superfamily.</text>
</comment>
<dbReference type="SFLD" id="SFLDG01067">
    <property type="entry name" value="SPASM/twitch_domain_containing"/>
    <property type="match status" value="1"/>
</dbReference>
<accession>A0A0M2V0H3</accession>
<dbReference type="SMART" id="SM00729">
    <property type="entry name" value="Elp3"/>
    <property type="match status" value="1"/>
</dbReference>
<dbReference type="SFLD" id="SFLDS00029">
    <property type="entry name" value="Radical_SAM"/>
    <property type="match status" value="1"/>
</dbReference>
<dbReference type="FunFam" id="3.20.20.70:FF:000188">
    <property type="entry name" value="Mycofactocin radical SAM maturase MftC"/>
    <property type="match status" value="1"/>
</dbReference>
<keyword evidence="3" id="KW-0949">S-adenosyl-L-methionine</keyword>
<evidence type="ECO:0000256" key="2">
    <source>
        <dbReference type="ARBA" id="ARBA00022485"/>
    </source>
</evidence>
<evidence type="ECO:0000256" key="10">
    <source>
        <dbReference type="ARBA" id="ARBA00073867"/>
    </source>
</evidence>
<keyword evidence="13" id="KW-1185">Reference proteome</keyword>
<dbReference type="GO" id="GO:0051539">
    <property type="term" value="F:4 iron, 4 sulfur cluster binding"/>
    <property type="evidence" value="ECO:0007669"/>
    <property type="project" value="UniProtKB-KW"/>
</dbReference>
<dbReference type="GO" id="GO:0046872">
    <property type="term" value="F:metal ion binding"/>
    <property type="evidence" value="ECO:0007669"/>
    <property type="project" value="UniProtKB-KW"/>
</dbReference>
<keyword evidence="5" id="KW-0408">Iron</keyword>
<evidence type="ECO:0000256" key="4">
    <source>
        <dbReference type="ARBA" id="ARBA00022723"/>
    </source>
</evidence>
<evidence type="ECO:0000313" key="13">
    <source>
        <dbReference type="Proteomes" id="UP000034954"/>
    </source>
</evidence>
<dbReference type="InterPro" id="IPR034480">
    <property type="entry name" value="Heme_synthase-like"/>
</dbReference>
<dbReference type="InterPro" id="IPR034479">
    <property type="entry name" value="AhbC-like"/>
</dbReference>
<comment type="function">
    <text evidence="9">Involved in heme d1 biosynthesis. Radical SAM enzyme that catalyzes the removal of two propionate side chains from the intermediate 12,18-didecarboxysiroheme (DDSH) and may introduce the keto functions on rings A and B, yielding the heme d1 precursor dihydro-heme d1.</text>
</comment>
<evidence type="ECO:0000256" key="6">
    <source>
        <dbReference type="ARBA" id="ARBA00023014"/>
    </source>
</evidence>
<dbReference type="AlphaFoldDB" id="A0A0M2V0H3"/>
<dbReference type="NCBIfam" id="TIGR04085">
    <property type="entry name" value="rSAM_more_4Fe4S"/>
    <property type="match status" value="1"/>
</dbReference>
<name>A0A0M2V0H3_9BACT</name>
<proteinExistence type="inferred from homology"/>
<evidence type="ECO:0000313" key="12">
    <source>
        <dbReference type="EMBL" id="KKO20214.1"/>
    </source>
</evidence>
<sequence>MIGISKLYCGTVEPSDALRYGRESKKLPSHLLQFSHDKKPVVVWNVGQRCNLKCIHCYSQSKDIEYPNELTTNDAKAMLDDLADYGAPVILFSGGEPLMRTDLLELIGYAKEKGLRAVISTNGTLITREKANELKKFGLSYVGISLDGLKETNDRFRGIPGAFDAALEGIRNCMSAGIKVGLRFTINKRNAHDIAGIFQLIEQENIPRVCFYHLVYSGRGSNLIEEDLSHKETREVVDLIINKTKEAHDKGRKIEVLTVDNHADGPYVYMRLLKENPKRAKEVYELLQMNEGNSSGKGLACISWDGEVHADQFWRQYSFGNVRKRKFSEIWEDISNELMAKLKNKNPYIKGRCAKCKWLNICSGNFRARAEAYYGDMWEHDPACYLTDEEIGIESGSPKKARQKVTVS</sequence>
<evidence type="ECO:0000256" key="5">
    <source>
        <dbReference type="ARBA" id="ARBA00023004"/>
    </source>
</evidence>
<dbReference type="InterPro" id="IPR030894">
    <property type="entry name" value="Ahb_Proteobacteria"/>
</dbReference>
<dbReference type="SUPFAM" id="SSF102114">
    <property type="entry name" value="Radical SAM enzymes"/>
    <property type="match status" value="1"/>
</dbReference>
<evidence type="ECO:0000256" key="7">
    <source>
        <dbReference type="ARBA" id="ARBA00023239"/>
    </source>
</evidence>
<dbReference type="InterPro" id="IPR017200">
    <property type="entry name" value="PqqE-like"/>
</dbReference>
<dbReference type="SFLD" id="SFLDG01385">
    <property type="entry name" value="heme_carboxy_lyase_like"/>
    <property type="match status" value="1"/>
</dbReference>
<dbReference type="Pfam" id="PF13186">
    <property type="entry name" value="SPASM"/>
    <property type="match status" value="1"/>
</dbReference>
<dbReference type="SFLD" id="SFLDF00543">
    <property type="entry name" value="alternative_heme_biosynthesis"/>
    <property type="match status" value="1"/>
</dbReference>
<dbReference type="InterPro" id="IPR013785">
    <property type="entry name" value="Aldolase_TIM"/>
</dbReference>
<dbReference type="Gene3D" id="3.20.20.70">
    <property type="entry name" value="Aldolase class I"/>
    <property type="match status" value="1"/>
</dbReference>
<dbReference type="InterPro" id="IPR050377">
    <property type="entry name" value="Radical_SAM_PqqE_MftC-like"/>
</dbReference>
<evidence type="ECO:0000256" key="9">
    <source>
        <dbReference type="ARBA" id="ARBA00056787"/>
    </source>
</evidence>
<dbReference type="PIRSF" id="PIRSF037420">
    <property type="entry name" value="PQQ_syn_pqqE"/>
    <property type="match status" value="1"/>
</dbReference>
<dbReference type="PATRIC" id="fig|380242.3.peg.1328"/>
<gene>
    <name evidence="12" type="ORF">BROFUL_01064</name>
</gene>
<dbReference type="CDD" id="cd01335">
    <property type="entry name" value="Radical_SAM"/>
    <property type="match status" value="1"/>
</dbReference>
<dbReference type="PROSITE" id="PS51918">
    <property type="entry name" value="RADICAL_SAM"/>
    <property type="match status" value="1"/>
</dbReference>
<dbReference type="InterPro" id="IPR007197">
    <property type="entry name" value="rSAM"/>
</dbReference>